<dbReference type="OrthoDB" id="9802752at2"/>
<sequence length="154" mass="17518">MEEVEGIRYLDVDDIIECNKKALAVTPLESFAILDRGKLESAQARPSRLRYYEQCEDVFYLAAAVFISINKAHAFENANKRTGFLASQIFLQINGYHFQPMIEDAIDIAVKVASGDEEHNNEFLLSSWFKAFSNLNEDYESSEQQGVRTLTVPK</sequence>
<dbReference type="RefSeq" id="WP_075609076.1">
    <property type="nucleotide sequence ID" value="NZ_CP052766.1"/>
</dbReference>
<dbReference type="EMBL" id="CP052766">
    <property type="protein sequence ID" value="QJR79598.1"/>
    <property type="molecule type" value="Genomic_DNA"/>
</dbReference>
<accession>A0A6M4M9W9</accession>
<dbReference type="Pfam" id="PF02661">
    <property type="entry name" value="Fic"/>
    <property type="match status" value="1"/>
</dbReference>
<name>A0A6M4M9W9_9ALTE</name>
<dbReference type="InterPro" id="IPR006440">
    <property type="entry name" value="Doc"/>
</dbReference>
<dbReference type="GO" id="GO:0016301">
    <property type="term" value="F:kinase activity"/>
    <property type="evidence" value="ECO:0007669"/>
    <property type="project" value="InterPro"/>
</dbReference>
<dbReference type="KEGG" id="apel:CA267_001695"/>
<organism evidence="2 3">
    <name type="scientific">Alteromonas pelagimontana</name>
    <dbReference type="NCBI Taxonomy" id="1858656"/>
    <lineage>
        <taxon>Bacteria</taxon>
        <taxon>Pseudomonadati</taxon>
        <taxon>Pseudomonadota</taxon>
        <taxon>Gammaproteobacteria</taxon>
        <taxon>Alteromonadales</taxon>
        <taxon>Alteromonadaceae</taxon>
        <taxon>Alteromonas/Salinimonas group</taxon>
        <taxon>Alteromonas</taxon>
    </lineage>
</organism>
<dbReference type="PROSITE" id="PS51459">
    <property type="entry name" value="FIDO"/>
    <property type="match status" value="1"/>
</dbReference>
<dbReference type="AlphaFoldDB" id="A0A6M4M9W9"/>
<reference evidence="3" key="1">
    <citation type="submission" date="2014-12" db="EMBL/GenBank/DDBJ databases">
        <title>Complete genome sequence of a multi-drug resistant Klebsiella pneumoniae.</title>
        <authorList>
            <person name="Hua X."/>
            <person name="Chen Q."/>
            <person name="Li X."/>
            <person name="Feng Y."/>
            <person name="Ruan Z."/>
            <person name="Yu Y."/>
        </authorList>
    </citation>
    <scope>NUCLEOTIDE SEQUENCE [LARGE SCALE GENOMIC DNA]</scope>
    <source>
        <strain evidence="3">5.12</strain>
    </source>
</reference>
<dbReference type="PANTHER" id="PTHR39426">
    <property type="entry name" value="HOMOLOGY TO DEATH-ON-CURING PROTEIN OF PHAGE P1"/>
    <property type="match status" value="1"/>
</dbReference>
<dbReference type="Gene3D" id="1.20.120.1870">
    <property type="entry name" value="Fic/DOC protein, Fido domain"/>
    <property type="match status" value="1"/>
</dbReference>
<evidence type="ECO:0000259" key="1">
    <source>
        <dbReference type="PROSITE" id="PS51459"/>
    </source>
</evidence>
<dbReference type="InterPro" id="IPR053737">
    <property type="entry name" value="Type_II_TA_Toxin"/>
</dbReference>
<dbReference type="Proteomes" id="UP000219285">
    <property type="component" value="Chromosome"/>
</dbReference>
<evidence type="ECO:0000313" key="3">
    <source>
        <dbReference type="Proteomes" id="UP000219285"/>
    </source>
</evidence>
<proteinExistence type="predicted"/>
<gene>
    <name evidence="2" type="ORF">CA267_001695</name>
</gene>
<dbReference type="InterPro" id="IPR003812">
    <property type="entry name" value="Fido"/>
</dbReference>
<dbReference type="NCBIfam" id="TIGR01550">
    <property type="entry name" value="DOC_P1"/>
    <property type="match status" value="1"/>
</dbReference>
<evidence type="ECO:0000313" key="2">
    <source>
        <dbReference type="EMBL" id="QJR79598.1"/>
    </source>
</evidence>
<keyword evidence="3" id="KW-1185">Reference proteome</keyword>
<dbReference type="PANTHER" id="PTHR39426:SF1">
    <property type="entry name" value="HOMOLOGY TO DEATH-ON-CURING PROTEIN OF PHAGE P1"/>
    <property type="match status" value="1"/>
</dbReference>
<reference evidence="2 3" key="2">
    <citation type="submission" date="2020-04" db="EMBL/GenBank/DDBJ databases">
        <title>Complete genome sequence of Alteromonas pelagimontana 5.12T.</title>
        <authorList>
            <person name="Sinha R.K."/>
            <person name="Krishnan K.P."/>
            <person name="Kurian J.P."/>
        </authorList>
    </citation>
    <scope>NUCLEOTIDE SEQUENCE [LARGE SCALE GENOMIC DNA]</scope>
    <source>
        <strain evidence="2 3">5.12</strain>
    </source>
</reference>
<protein>
    <submittedName>
        <fullName evidence="2">Type II toxin-antitoxin system death-on-curing family toxin</fullName>
    </submittedName>
</protein>
<feature type="domain" description="Fido" evidence="1">
    <location>
        <begin position="10"/>
        <end position="131"/>
    </location>
</feature>